<evidence type="ECO:0000256" key="5">
    <source>
        <dbReference type="ARBA" id="ARBA00039314"/>
    </source>
</evidence>
<dbReference type="SUPFAM" id="SSF53474">
    <property type="entry name" value="alpha/beta-Hydrolases"/>
    <property type="match status" value="1"/>
</dbReference>
<dbReference type="Pfam" id="PF12697">
    <property type="entry name" value="Abhydrolase_6"/>
    <property type="match status" value="1"/>
</dbReference>
<proteinExistence type="predicted"/>
<dbReference type="OrthoDB" id="9813296at2"/>
<evidence type="ECO:0000256" key="4">
    <source>
        <dbReference type="ARBA" id="ARBA00039132"/>
    </source>
</evidence>
<organism evidence="13 14">
    <name type="scientific">Hoeflea phototrophica (strain DSM 17068 / NCIMB 14078 / DFL-43)</name>
    <dbReference type="NCBI Taxonomy" id="411684"/>
    <lineage>
        <taxon>Bacteria</taxon>
        <taxon>Pseudomonadati</taxon>
        <taxon>Pseudomonadota</taxon>
        <taxon>Alphaproteobacteria</taxon>
        <taxon>Hyphomicrobiales</taxon>
        <taxon>Rhizobiaceae</taxon>
        <taxon>Hoeflea</taxon>
    </lineage>
</organism>
<dbReference type="HOGENOM" id="CLU_066961_0_0_5"/>
<protein>
    <recommendedName>
        <fullName evidence="5">Palmitoyl-protein thioesterase ABHD10, mitochondrial</fullName>
        <ecNumber evidence="4">3.1.1.93</ecNumber>
        <ecNumber evidence="1">3.1.2.22</ecNumber>
    </recommendedName>
    <alternativeName>
        <fullName evidence="7">Acyl-protein thioesterase ABHD10</fullName>
    </alternativeName>
    <alternativeName>
        <fullName evidence="8">Alpha/beta hydrolase domain-containing protein 10</fullName>
    </alternativeName>
    <alternativeName>
        <fullName evidence="6">Mycophenolic acid acyl-glucuronide esterase, mitochondrial</fullName>
    </alternativeName>
</protein>
<dbReference type="InterPro" id="IPR029058">
    <property type="entry name" value="AB_hydrolase_fold"/>
</dbReference>
<evidence type="ECO:0000259" key="12">
    <source>
        <dbReference type="Pfam" id="PF12697"/>
    </source>
</evidence>
<dbReference type="EMBL" id="ABIA03000001">
    <property type="protein sequence ID" value="EDQ35483.1"/>
    <property type="molecule type" value="Genomic_DNA"/>
</dbReference>
<dbReference type="InterPro" id="IPR000073">
    <property type="entry name" value="AB_hydrolase_1"/>
</dbReference>
<dbReference type="RefSeq" id="WP_007199714.1">
    <property type="nucleotide sequence ID" value="NZ_CM002917.1"/>
</dbReference>
<comment type="catalytic activity">
    <reaction evidence="11">
        <text>mycophenolic acid O-acyl-beta-D-glucuronide + H2O = mycophenolate + D-glucuronate + H(+)</text>
        <dbReference type="Rhea" id="RHEA:34179"/>
        <dbReference type="ChEBI" id="CHEBI:15377"/>
        <dbReference type="ChEBI" id="CHEBI:15378"/>
        <dbReference type="ChEBI" id="CHEBI:58720"/>
        <dbReference type="ChEBI" id="CHEBI:62932"/>
        <dbReference type="ChEBI" id="CHEBI:66982"/>
        <dbReference type="EC" id="3.1.1.93"/>
    </reaction>
    <physiologicalReaction direction="left-to-right" evidence="11">
        <dbReference type="Rhea" id="RHEA:34180"/>
    </physiologicalReaction>
</comment>
<dbReference type="EC" id="3.1.1.93" evidence="4"/>
<evidence type="ECO:0000256" key="9">
    <source>
        <dbReference type="ARBA" id="ARBA00046047"/>
    </source>
</evidence>
<evidence type="ECO:0000256" key="3">
    <source>
        <dbReference type="ARBA" id="ARBA00022946"/>
    </source>
</evidence>
<evidence type="ECO:0000313" key="13">
    <source>
        <dbReference type="EMBL" id="EDQ35483.1"/>
    </source>
</evidence>
<evidence type="ECO:0000256" key="10">
    <source>
        <dbReference type="ARBA" id="ARBA00047409"/>
    </source>
</evidence>
<keyword evidence="2 13" id="KW-0378">Hydrolase</keyword>
<evidence type="ECO:0000256" key="2">
    <source>
        <dbReference type="ARBA" id="ARBA00022801"/>
    </source>
</evidence>
<name>A9CW86_HOEPD</name>
<dbReference type="GO" id="GO:0008474">
    <property type="term" value="F:palmitoyl-(protein) hydrolase activity"/>
    <property type="evidence" value="ECO:0007669"/>
    <property type="project" value="UniProtKB-EC"/>
</dbReference>
<dbReference type="STRING" id="411684.HPDFL43_19852"/>
<dbReference type="eggNOG" id="COG1073">
    <property type="taxonomic scope" value="Bacteria"/>
</dbReference>
<comment type="function">
    <text evidence="9">Acts as an acyl-protein thioesterase that hydrolyzes fatty acids from acylated residues in proteins. Regulates the mitochondrial S-depalmitoylation of the nucleophilic active site residue of peroxiredoxin-5/PRDX5, a key antioxidant protein, therefore modulating mitochondrial antioxidant ability. Also catalyzes the deglucuronidation of mycophenolic acid acyl-glucuronide, an active metabolite of the immunosuppressant drug mycophenolate.</text>
</comment>
<keyword evidence="13" id="KW-0808">Transferase</keyword>
<sequence length="266" mass="28796">MTMNPIAKELTVGDGNAARPIAALMRAATGIGRDLPGVVWLGGYRSDMSGSKAVALCDKAGEEGRAALRFDYSGHGASGGEFREGTISRWLEESLAAFDTFTSGPQILVGSSMGGWVALRMVQELRKRGEGERIAGLVLIAPAPDFTLELMEPELTEAQREALERDGYYEEPTPYGPDPNVFTRALFEDGRKNRVLEGLIETGAPVHIIQGMADPDVPWQHALKLMEHLPSENVTLTLIRDGDHRLSRDEDIARILAAVESIPAGS</sequence>
<dbReference type="AlphaFoldDB" id="A9CW86"/>
<dbReference type="InterPro" id="IPR052382">
    <property type="entry name" value="ABHD10_acyl-thioesterase"/>
</dbReference>
<comment type="caution">
    <text evidence="13">The sequence shown here is derived from an EMBL/GenBank/DDBJ whole genome shotgun (WGS) entry which is preliminary data.</text>
</comment>
<evidence type="ECO:0000256" key="11">
    <source>
        <dbReference type="ARBA" id="ARBA00047972"/>
    </source>
</evidence>
<evidence type="ECO:0000256" key="8">
    <source>
        <dbReference type="ARBA" id="ARBA00042704"/>
    </source>
</evidence>
<gene>
    <name evidence="13" type="ORF">HPDFL43_19852</name>
</gene>
<feature type="domain" description="AB hydrolase-1" evidence="12">
    <location>
        <begin position="58"/>
        <end position="251"/>
    </location>
</feature>
<keyword evidence="3" id="KW-0809">Transit peptide</keyword>
<evidence type="ECO:0000256" key="6">
    <source>
        <dbReference type="ARBA" id="ARBA00041520"/>
    </source>
</evidence>
<accession>A9CW86</accession>
<evidence type="ECO:0000313" key="14">
    <source>
        <dbReference type="Proteomes" id="UP000004291"/>
    </source>
</evidence>
<dbReference type="Proteomes" id="UP000004291">
    <property type="component" value="Chromosome"/>
</dbReference>
<dbReference type="EC" id="3.1.2.22" evidence="1"/>
<reference evidence="13 14" key="1">
    <citation type="submission" date="2007-10" db="EMBL/GenBank/DDBJ databases">
        <authorList>
            <person name="Wagner-Dobler I."/>
            <person name="Ferriera S."/>
            <person name="Johnson J."/>
            <person name="Kravitz S."/>
            <person name="Beeson K."/>
            <person name="Sutton G."/>
            <person name="Rogers Y.-H."/>
            <person name="Friedman R."/>
            <person name="Frazier M."/>
            <person name="Venter J.C."/>
        </authorList>
    </citation>
    <scope>NUCLEOTIDE SEQUENCE [LARGE SCALE GENOMIC DNA]</scope>
    <source>
        <strain evidence="13 14">DFL-43</strain>
    </source>
</reference>
<dbReference type="PANTHER" id="PTHR16138">
    <property type="entry name" value="MYCOPHENOLIC ACID ACYL-GLUCURONIDE ESTERASE, MITOCHONDRIAL"/>
    <property type="match status" value="1"/>
</dbReference>
<keyword evidence="13" id="KW-0012">Acyltransferase</keyword>
<dbReference type="GO" id="GO:0016746">
    <property type="term" value="F:acyltransferase activity"/>
    <property type="evidence" value="ECO:0007669"/>
    <property type="project" value="UniProtKB-KW"/>
</dbReference>
<keyword evidence="14" id="KW-1185">Reference proteome</keyword>
<evidence type="ECO:0000256" key="7">
    <source>
        <dbReference type="ARBA" id="ARBA00042645"/>
    </source>
</evidence>
<dbReference type="Gene3D" id="3.40.50.1820">
    <property type="entry name" value="alpha/beta hydrolase"/>
    <property type="match status" value="1"/>
</dbReference>
<comment type="catalytic activity">
    <reaction evidence="10">
        <text>S-hexadecanoyl-L-cysteinyl-[protein] + H2O = L-cysteinyl-[protein] + hexadecanoate + H(+)</text>
        <dbReference type="Rhea" id="RHEA:19233"/>
        <dbReference type="Rhea" id="RHEA-COMP:10131"/>
        <dbReference type="Rhea" id="RHEA-COMP:11032"/>
        <dbReference type="ChEBI" id="CHEBI:7896"/>
        <dbReference type="ChEBI" id="CHEBI:15377"/>
        <dbReference type="ChEBI" id="CHEBI:15378"/>
        <dbReference type="ChEBI" id="CHEBI:29950"/>
        <dbReference type="ChEBI" id="CHEBI:74151"/>
        <dbReference type="EC" id="3.1.2.22"/>
    </reaction>
    <physiologicalReaction direction="left-to-right" evidence="10">
        <dbReference type="Rhea" id="RHEA:19234"/>
    </physiologicalReaction>
</comment>
<evidence type="ECO:0000256" key="1">
    <source>
        <dbReference type="ARBA" id="ARBA00012423"/>
    </source>
</evidence>
<reference evidence="13 14" key="2">
    <citation type="submission" date="2012-06" db="EMBL/GenBank/DDBJ databases">
        <authorList>
            <person name="Fiebig A."/>
        </authorList>
    </citation>
    <scope>NUCLEOTIDE SEQUENCE [LARGE SCALE GENOMIC DNA]</scope>
    <source>
        <strain evidence="13 14">DFL-43</strain>
    </source>
</reference>
<dbReference type="GO" id="GO:0102390">
    <property type="term" value="F:mycophenolic acid acyl-glucuronide esterase activity"/>
    <property type="evidence" value="ECO:0007669"/>
    <property type="project" value="UniProtKB-EC"/>
</dbReference>
<dbReference type="PANTHER" id="PTHR16138:SF7">
    <property type="entry name" value="PALMITOYL-PROTEIN THIOESTERASE ABHD10, MITOCHONDRIAL"/>
    <property type="match status" value="1"/>
</dbReference>